<evidence type="ECO:0000256" key="19">
    <source>
        <dbReference type="SAM" id="MobiDB-lite"/>
    </source>
</evidence>
<evidence type="ECO:0000313" key="24">
    <source>
        <dbReference type="Proteomes" id="UP000466442"/>
    </source>
</evidence>
<evidence type="ECO:0000259" key="21">
    <source>
        <dbReference type="PROSITE" id="PS50800"/>
    </source>
</evidence>
<evidence type="ECO:0000256" key="14">
    <source>
        <dbReference type="ARBA" id="ARBA00023242"/>
    </source>
</evidence>
<protein>
    <recommendedName>
        <fullName evidence="5">RING-type E3 ubiquitin transferase</fullName>
        <ecNumber evidence="5">2.3.2.27</ecNumber>
    </recommendedName>
    <alternativeName>
        <fullName evidence="15 16">RING-type E3 ubiquitin transferase RAD18</fullName>
    </alternativeName>
</protein>
<evidence type="ECO:0000256" key="8">
    <source>
        <dbReference type="ARBA" id="ARBA00022763"/>
    </source>
</evidence>
<evidence type="ECO:0000259" key="20">
    <source>
        <dbReference type="PROSITE" id="PS50089"/>
    </source>
</evidence>
<feature type="compositionally biased region" description="Basic and acidic residues" evidence="19">
    <location>
        <begin position="106"/>
        <end position="116"/>
    </location>
</feature>
<dbReference type="GO" id="GO:0006513">
    <property type="term" value="P:protein monoubiquitination"/>
    <property type="evidence" value="ECO:0007669"/>
    <property type="project" value="InterPro"/>
</dbReference>
<dbReference type="Pfam" id="PF02037">
    <property type="entry name" value="SAP"/>
    <property type="match status" value="1"/>
</dbReference>
<dbReference type="GO" id="GO:0006301">
    <property type="term" value="P:DNA damage tolerance"/>
    <property type="evidence" value="ECO:0007669"/>
    <property type="project" value="InterPro"/>
</dbReference>
<comment type="subcellular location">
    <subcellularLocation>
        <location evidence="2">Nucleus</location>
    </subcellularLocation>
</comment>
<comment type="similarity">
    <text evidence="4">Belongs to the RAD18 family.</text>
</comment>
<dbReference type="EC" id="2.3.2.27" evidence="5"/>
<organism evidence="23 24">
    <name type="scientific">Apolygus lucorum</name>
    <name type="common">Small green plant bug</name>
    <name type="synonym">Lygocoris lucorum</name>
    <dbReference type="NCBI Taxonomy" id="248454"/>
    <lineage>
        <taxon>Eukaryota</taxon>
        <taxon>Metazoa</taxon>
        <taxon>Ecdysozoa</taxon>
        <taxon>Arthropoda</taxon>
        <taxon>Hexapoda</taxon>
        <taxon>Insecta</taxon>
        <taxon>Pterygota</taxon>
        <taxon>Neoptera</taxon>
        <taxon>Paraneoptera</taxon>
        <taxon>Hemiptera</taxon>
        <taxon>Heteroptera</taxon>
        <taxon>Panheteroptera</taxon>
        <taxon>Cimicomorpha</taxon>
        <taxon>Miridae</taxon>
        <taxon>Mirini</taxon>
        <taxon>Apolygus</taxon>
    </lineage>
</organism>
<keyword evidence="8 18" id="KW-0227">DNA damage</keyword>
<dbReference type="Gene3D" id="3.30.40.10">
    <property type="entry name" value="Zinc/RING finger domain, C3HC4 (zinc finger)"/>
    <property type="match status" value="1"/>
</dbReference>
<keyword evidence="24" id="KW-1185">Reference proteome</keyword>
<feature type="domain" description="UBZ4-type" evidence="22">
    <location>
        <begin position="209"/>
        <end position="236"/>
    </location>
</feature>
<feature type="region of interest" description="Disordered" evidence="19">
    <location>
        <begin position="829"/>
        <end position="1035"/>
    </location>
</feature>
<evidence type="ECO:0000256" key="6">
    <source>
        <dbReference type="ARBA" id="ARBA00022679"/>
    </source>
</evidence>
<keyword evidence="10" id="KW-0833">Ubl conjugation pathway</keyword>
<feature type="compositionally biased region" description="Polar residues" evidence="19">
    <location>
        <begin position="908"/>
        <end position="919"/>
    </location>
</feature>
<dbReference type="CDD" id="cd16529">
    <property type="entry name" value="RING-HC_RAD18"/>
    <property type="match status" value="1"/>
</dbReference>
<dbReference type="SUPFAM" id="SSF57850">
    <property type="entry name" value="RING/U-box"/>
    <property type="match status" value="1"/>
</dbReference>
<evidence type="ECO:0000256" key="4">
    <source>
        <dbReference type="ARBA" id="ARBA00009506"/>
    </source>
</evidence>
<dbReference type="GO" id="GO:0008270">
    <property type="term" value="F:zinc ion binding"/>
    <property type="evidence" value="ECO:0007669"/>
    <property type="project" value="UniProtKB-KW"/>
</dbReference>
<feature type="region of interest" description="Disordered" evidence="19">
    <location>
        <begin position="372"/>
        <end position="450"/>
    </location>
</feature>
<evidence type="ECO:0000313" key="23">
    <source>
        <dbReference type="EMBL" id="KAF6212785.1"/>
    </source>
</evidence>
<keyword evidence="9 17" id="KW-0863">Zinc-finger</keyword>
<evidence type="ECO:0000256" key="13">
    <source>
        <dbReference type="ARBA" id="ARBA00023204"/>
    </source>
</evidence>
<evidence type="ECO:0000256" key="9">
    <source>
        <dbReference type="ARBA" id="ARBA00022771"/>
    </source>
</evidence>
<dbReference type="Pfam" id="PF09816">
    <property type="entry name" value="EAF"/>
    <property type="match status" value="1"/>
</dbReference>
<dbReference type="AlphaFoldDB" id="A0A8S9XYT8"/>
<dbReference type="InterPro" id="IPR001841">
    <property type="entry name" value="Znf_RING"/>
</dbReference>
<evidence type="ECO:0000256" key="17">
    <source>
        <dbReference type="PROSITE-ProRule" id="PRU00175"/>
    </source>
</evidence>
<dbReference type="InterPro" id="IPR017907">
    <property type="entry name" value="Znf_RING_CS"/>
</dbReference>
<evidence type="ECO:0000256" key="10">
    <source>
        <dbReference type="ARBA" id="ARBA00022786"/>
    </source>
</evidence>
<feature type="region of interest" description="Disordered" evidence="19">
    <location>
        <begin position="106"/>
        <end position="182"/>
    </location>
</feature>
<evidence type="ECO:0000256" key="5">
    <source>
        <dbReference type="ARBA" id="ARBA00012483"/>
    </source>
</evidence>
<accession>A0A8S9XYT8</accession>
<dbReference type="PROSITE" id="PS50089">
    <property type="entry name" value="ZF_RING_2"/>
    <property type="match status" value="1"/>
</dbReference>
<dbReference type="InterPro" id="IPR006642">
    <property type="entry name" value="Rad18_UBZ4"/>
</dbReference>
<feature type="compositionally biased region" description="Polar residues" evidence="19">
    <location>
        <begin position="154"/>
        <end position="177"/>
    </location>
</feature>
<reference evidence="23" key="1">
    <citation type="journal article" date="2021" name="Mol. Ecol. Resour.">
        <title>Apolygus lucorum genome provides insights into omnivorousness and mesophyll feeding.</title>
        <authorList>
            <person name="Liu Y."/>
            <person name="Liu H."/>
            <person name="Wang H."/>
            <person name="Huang T."/>
            <person name="Liu B."/>
            <person name="Yang B."/>
            <person name="Yin L."/>
            <person name="Li B."/>
            <person name="Zhang Y."/>
            <person name="Zhang S."/>
            <person name="Jiang F."/>
            <person name="Zhang X."/>
            <person name="Ren Y."/>
            <person name="Wang B."/>
            <person name="Wang S."/>
            <person name="Lu Y."/>
            <person name="Wu K."/>
            <person name="Fan W."/>
            <person name="Wang G."/>
        </authorList>
    </citation>
    <scope>NUCLEOTIDE SEQUENCE</scope>
    <source>
        <strain evidence="23">12Hb</strain>
    </source>
</reference>
<dbReference type="PROSITE" id="PS50800">
    <property type="entry name" value="SAP"/>
    <property type="match status" value="1"/>
</dbReference>
<keyword evidence="14" id="KW-0539">Nucleus</keyword>
<keyword evidence="11" id="KW-0862">Zinc</keyword>
<evidence type="ECO:0000256" key="18">
    <source>
        <dbReference type="PROSITE-ProRule" id="PRU01256"/>
    </source>
</evidence>
<keyword evidence="13 18" id="KW-0234">DNA repair</keyword>
<dbReference type="FunFam" id="3.30.40.10:FF:000172">
    <property type="entry name" value="E3 ubiquitin-protein ligase RAD18"/>
    <property type="match status" value="1"/>
</dbReference>
<feature type="compositionally biased region" description="Basic and acidic residues" evidence="19">
    <location>
        <begin position="489"/>
        <end position="503"/>
    </location>
</feature>
<evidence type="ECO:0000256" key="12">
    <source>
        <dbReference type="ARBA" id="ARBA00023125"/>
    </source>
</evidence>
<feature type="region of interest" description="Disordered" evidence="19">
    <location>
        <begin position="666"/>
        <end position="714"/>
    </location>
</feature>
<dbReference type="FunFam" id="3.30.160.60:FF:000331">
    <property type="entry name" value="E3 ubiquitin-protein ligase RAD18"/>
    <property type="match status" value="1"/>
</dbReference>
<feature type="compositionally biased region" description="Basic and acidic residues" evidence="19">
    <location>
        <begin position="437"/>
        <end position="448"/>
    </location>
</feature>
<feature type="compositionally biased region" description="Polar residues" evidence="19">
    <location>
        <begin position="1025"/>
        <end position="1035"/>
    </location>
</feature>
<evidence type="ECO:0000256" key="2">
    <source>
        <dbReference type="ARBA" id="ARBA00004123"/>
    </source>
</evidence>
<comment type="caution">
    <text evidence="23">The sequence shown here is derived from an EMBL/GenBank/DDBJ whole genome shotgun (WGS) entry which is preliminary data.</text>
</comment>
<name>A0A8S9XYT8_APOLU</name>
<evidence type="ECO:0000256" key="3">
    <source>
        <dbReference type="ARBA" id="ARBA00004906"/>
    </source>
</evidence>
<sequence>MALDATWPTEFADFKRLDAVLKCGICYDYMTNCMITACSHTYCSLCIRKYMQYKNQCPVCFEETYEIHLRNNRPLDEVITIFVKMKDKLQRALRLSTIPIPIKSGVKSDAKEEHTLPPKTPKNRNSFEPKTPSSVRTSVGEVAVQLFKDKSEEAQTGSPVPSSSKNDRVPSTPSQSDKSSDDVILNGVKIPGIFNTPITFPKVRKPDEMAQCPVCQVEVPAGKINLHLDRCLAAESGCGLKKVKEVPKREPLPKRLFSLLKDPALKKILKDYGLSTQGDRKTMIARIQRYTVIYNSENDSPNPRPLSELVAQVRREEGDESKPNTLLKSLTRLQPQRVVVDRKADPEVIEEAHKAYREENKDSFKKLIEQMRAREGKNIKPTKPPPRIYSDDEDDPNRSVGFNPDEPSTSKDESDGHSLYSEATNQGYESDGDIFQGDDKGKDSRRGLIDWNKTGISEKETVVVSESEEEQDVGVPLMSEEMIVVPSLQEREQPASSRQEKEVPVTPIKTPSRALHILLSPSESEKLADCEDSNDNEDPNRTGITGDTVNHNNLEEENNHDETLSKANSAKLRRSSSKTRERNSEVNEESDDSIDALFDNVSVDQVTPRVTRSRRKSVAGSMSSTPSSSSSRGTKRKSKNSPRTSMANNLQETFDFLFEKYNGDRVDSNIESDEDSSSTSNSKPGDEAGTKSGSRQTRRSLRSSGNATPIQETSYMNSPIKFNLMAEKLGLGPEVRELKIGDSFSSNKIAFHTLRYDFKPASVVSASKHASIEVGANNQITVTHLEANTGAPQTVFKGSQRPYAKECVLIIDRNTGEITLEKLATNVQLKKTRQESHKPSNYGRPPTPVEKKPSPPGRSGQRTGNGSNTGSSRSMGGGAIAKHSPLPSSPSYPTRSPHAPLNHHKSPPQVQITASSPTPAGSLPILDDLNDNSSSSFDIASTLNLPEIKTSPDFSGIHLNEDDGAPEVGILSDSSSSSSSDSNSSDSESDSENPPPPPKAINGHINGKSSPALHSMPEHLLNEDLQLSESGSDSD</sequence>
<dbReference type="GO" id="GO:0061630">
    <property type="term" value="F:ubiquitin protein ligase activity"/>
    <property type="evidence" value="ECO:0007669"/>
    <property type="project" value="UniProtKB-EC"/>
</dbReference>
<dbReference type="GO" id="GO:0005634">
    <property type="term" value="C:nucleus"/>
    <property type="evidence" value="ECO:0007669"/>
    <property type="project" value="UniProtKB-SubCell"/>
</dbReference>
<feature type="compositionally biased region" description="Low complexity" evidence="19">
    <location>
        <begin position="620"/>
        <end position="632"/>
    </location>
</feature>
<dbReference type="SMART" id="SM00734">
    <property type="entry name" value="ZnF_Rad18"/>
    <property type="match status" value="1"/>
</dbReference>
<feature type="region of interest" description="Disordered" evidence="19">
    <location>
        <begin position="487"/>
        <end position="648"/>
    </location>
</feature>
<dbReference type="Gene3D" id="3.30.160.60">
    <property type="entry name" value="Classic Zinc Finger"/>
    <property type="match status" value="1"/>
</dbReference>
<dbReference type="InterPro" id="IPR003034">
    <property type="entry name" value="SAP_dom"/>
</dbReference>
<dbReference type="InterPro" id="IPR019194">
    <property type="entry name" value="Tscrpt_elong_fac_Eaf_N"/>
</dbReference>
<dbReference type="EMBL" id="WIXP02000003">
    <property type="protein sequence ID" value="KAF6212785.1"/>
    <property type="molecule type" value="Genomic_DNA"/>
</dbReference>
<keyword evidence="6" id="KW-0808">Transferase</keyword>
<dbReference type="OrthoDB" id="125903at2759"/>
<feature type="compositionally biased region" description="Low complexity" evidence="19">
    <location>
        <begin position="972"/>
        <end position="986"/>
    </location>
</feature>
<keyword evidence="12" id="KW-0238">DNA-binding</keyword>
<dbReference type="PANTHER" id="PTHR14134:SF2">
    <property type="entry name" value="E3 UBIQUITIN-PROTEIN LIGASE RAD18"/>
    <property type="match status" value="1"/>
</dbReference>
<comment type="pathway">
    <text evidence="3">Protein modification; protein ubiquitination.</text>
</comment>
<dbReference type="InterPro" id="IPR039577">
    <property type="entry name" value="Rad18"/>
</dbReference>
<feature type="compositionally biased region" description="Polar residues" evidence="19">
    <location>
        <begin position="123"/>
        <end position="137"/>
    </location>
</feature>
<gene>
    <name evidence="23" type="ORF">GE061_010494</name>
</gene>
<dbReference type="GO" id="GO:0097505">
    <property type="term" value="C:Rad6-Rad18 complex"/>
    <property type="evidence" value="ECO:0007669"/>
    <property type="project" value="TreeGrafter"/>
</dbReference>
<dbReference type="SMART" id="SM00513">
    <property type="entry name" value="SAP"/>
    <property type="match status" value="1"/>
</dbReference>
<evidence type="ECO:0000259" key="22">
    <source>
        <dbReference type="PROSITE" id="PS51908"/>
    </source>
</evidence>
<feature type="domain" description="RING-type" evidence="20">
    <location>
        <begin position="23"/>
        <end position="60"/>
    </location>
</feature>
<proteinExistence type="inferred from homology"/>
<evidence type="ECO:0000256" key="1">
    <source>
        <dbReference type="ARBA" id="ARBA00000900"/>
    </source>
</evidence>
<comment type="catalytic activity">
    <reaction evidence="1">
        <text>S-ubiquitinyl-[E2 ubiquitin-conjugating enzyme]-L-cysteine + [acceptor protein]-L-lysine = [E2 ubiquitin-conjugating enzyme]-L-cysteine + N(6)-ubiquitinyl-[acceptor protein]-L-lysine.</text>
        <dbReference type="EC" id="2.3.2.27"/>
    </reaction>
</comment>
<dbReference type="SMART" id="SM00184">
    <property type="entry name" value="RING"/>
    <property type="match status" value="1"/>
</dbReference>
<dbReference type="GO" id="GO:0003697">
    <property type="term" value="F:single-stranded DNA binding"/>
    <property type="evidence" value="ECO:0007669"/>
    <property type="project" value="InterPro"/>
</dbReference>
<keyword evidence="7" id="KW-0479">Metal-binding</keyword>
<feature type="compositionally biased region" description="Polar residues" evidence="19">
    <location>
        <begin position="702"/>
        <end position="714"/>
    </location>
</feature>
<dbReference type="PROSITE" id="PS51908">
    <property type="entry name" value="ZF_UBZ4"/>
    <property type="match status" value="1"/>
</dbReference>
<dbReference type="PANTHER" id="PTHR14134">
    <property type="entry name" value="E3 UBIQUITIN-PROTEIN LIGASE RAD18"/>
    <property type="match status" value="1"/>
</dbReference>
<dbReference type="GO" id="GO:0006281">
    <property type="term" value="P:DNA repair"/>
    <property type="evidence" value="ECO:0007669"/>
    <property type="project" value="UniProtKB-KW"/>
</dbReference>
<dbReference type="Proteomes" id="UP000466442">
    <property type="component" value="Unassembled WGS sequence"/>
</dbReference>
<evidence type="ECO:0000256" key="16">
    <source>
        <dbReference type="ARBA" id="ARBA00082369"/>
    </source>
</evidence>
<evidence type="ECO:0000256" key="11">
    <source>
        <dbReference type="ARBA" id="ARBA00022833"/>
    </source>
</evidence>
<evidence type="ECO:0000256" key="15">
    <source>
        <dbReference type="ARBA" id="ARBA00031783"/>
    </source>
</evidence>
<dbReference type="PROSITE" id="PS00518">
    <property type="entry name" value="ZF_RING_1"/>
    <property type="match status" value="1"/>
</dbReference>
<feature type="domain" description="SAP" evidence="21">
    <location>
        <begin position="257"/>
        <end position="291"/>
    </location>
</feature>
<dbReference type="Pfam" id="PF13923">
    <property type="entry name" value="zf-C3HC4_2"/>
    <property type="match status" value="1"/>
</dbReference>
<feature type="compositionally biased region" description="Low complexity" evidence="19">
    <location>
        <begin position="859"/>
        <end position="874"/>
    </location>
</feature>
<evidence type="ECO:0000256" key="7">
    <source>
        <dbReference type="ARBA" id="ARBA00022723"/>
    </source>
</evidence>
<dbReference type="InterPro" id="IPR013083">
    <property type="entry name" value="Znf_RING/FYVE/PHD"/>
</dbReference>